<dbReference type="AlphaFoldDB" id="A0A8D8JS63"/>
<sequence length="102" mass="11462">MSATCIWSLSFSSFHHQVLLPGRVDAVRNIIALKAGFSFQLQQPTGKDFCGTRPDRLVPPSDDYSDANCVVEFCCPVVISSHPIRNIIRRVILELFVPIKKF</sequence>
<dbReference type="EMBL" id="HBUE01191275">
    <property type="protein sequence ID" value="CAG6525311.1"/>
    <property type="molecule type" value="Transcribed_RNA"/>
</dbReference>
<proteinExistence type="predicted"/>
<reference evidence="1" key="1">
    <citation type="submission" date="2021-05" db="EMBL/GenBank/DDBJ databases">
        <authorList>
            <person name="Alioto T."/>
            <person name="Alioto T."/>
            <person name="Gomez Garrido J."/>
        </authorList>
    </citation>
    <scope>NUCLEOTIDE SEQUENCE</scope>
</reference>
<protein>
    <submittedName>
        <fullName evidence="1">(northern house mosquito) hypothetical protein</fullName>
    </submittedName>
</protein>
<evidence type="ECO:0000313" key="1">
    <source>
        <dbReference type="EMBL" id="CAG6577018.1"/>
    </source>
</evidence>
<dbReference type="EMBL" id="HBUE01297189">
    <property type="protein sequence ID" value="CAG6577018.1"/>
    <property type="molecule type" value="Transcribed_RNA"/>
</dbReference>
<accession>A0A8D8JS63</accession>
<organism evidence="1">
    <name type="scientific">Culex pipiens</name>
    <name type="common">House mosquito</name>
    <dbReference type="NCBI Taxonomy" id="7175"/>
    <lineage>
        <taxon>Eukaryota</taxon>
        <taxon>Metazoa</taxon>
        <taxon>Ecdysozoa</taxon>
        <taxon>Arthropoda</taxon>
        <taxon>Hexapoda</taxon>
        <taxon>Insecta</taxon>
        <taxon>Pterygota</taxon>
        <taxon>Neoptera</taxon>
        <taxon>Endopterygota</taxon>
        <taxon>Diptera</taxon>
        <taxon>Nematocera</taxon>
        <taxon>Culicoidea</taxon>
        <taxon>Culicidae</taxon>
        <taxon>Culicinae</taxon>
        <taxon>Culicini</taxon>
        <taxon>Culex</taxon>
        <taxon>Culex</taxon>
    </lineage>
</organism>
<name>A0A8D8JS63_CULPI</name>